<feature type="transmembrane region" description="Helical" evidence="2">
    <location>
        <begin position="179"/>
        <end position="201"/>
    </location>
</feature>
<organism evidence="3 4">
    <name type="scientific">Corynebacterium freneyi</name>
    <dbReference type="NCBI Taxonomy" id="134034"/>
    <lineage>
        <taxon>Bacteria</taxon>
        <taxon>Bacillati</taxon>
        <taxon>Actinomycetota</taxon>
        <taxon>Actinomycetes</taxon>
        <taxon>Mycobacteriales</taxon>
        <taxon>Corynebacteriaceae</taxon>
        <taxon>Corynebacterium</taxon>
    </lineage>
</organism>
<dbReference type="PANTHER" id="PTHR30503">
    <property type="entry name" value="INNER MEMBRANE PROTEIN YEDI"/>
    <property type="match status" value="1"/>
</dbReference>
<keyword evidence="2" id="KW-0472">Membrane</keyword>
<keyword evidence="2" id="KW-0812">Transmembrane</keyword>
<evidence type="ECO:0000313" key="3">
    <source>
        <dbReference type="EMBL" id="MBP2332073.1"/>
    </source>
</evidence>
<dbReference type="Proteomes" id="UP001519305">
    <property type="component" value="Unassembled WGS sequence"/>
</dbReference>
<dbReference type="Pfam" id="PF05661">
    <property type="entry name" value="DUF808"/>
    <property type="match status" value="1"/>
</dbReference>
<dbReference type="InterPro" id="IPR008526">
    <property type="entry name" value="YedI"/>
</dbReference>
<accession>A0ABS4U5Z0</accession>
<reference evidence="3 4" key="1">
    <citation type="submission" date="2021-03" db="EMBL/GenBank/DDBJ databases">
        <title>Sequencing the genomes of 1000 actinobacteria strains.</title>
        <authorList>
            <person name="Klenk H.-P."/>
        </authorList>
    </citation>
    <scope>NUCLEOTIDE SEQUENCE [LARGE SCALE GENOMIC DNA]</scope>
    <source>
        <strain evidence="3 4">DSM 44506</strain>
    </source>
</reference>
<protein>
    <submittedName>
        <fullName evidence="3">DNA repair protein MutK</fullName>
    </submittedName>
</protein>
<proteinExistence type="predicted"/>
<comment type="caution">
    <text evidence="3">The sequence shown here is derived from an EMBL/GenBank/DDBJ whole genome shotgun (WGS) entry which is preliminary data.</text>
</comment>
<sequence length="404" mass="42209">MSAGLAALLDDIAALARAAAASTDDIAAATGKAGAKAAGVVIDDAAVTPQYVTGIEPKRELPMIWRIAKGSLVNKIVIILPIALLLSQFLPWLLTPILMLGGSYLCFEGMEKVWEKISHALSDETEEEKAAREAAVVDREPADEDSLVKSAIFTDLILSAEIMVISLNEVADETLVRRAVILIIVALAITALVYGVVGLLVKMDDIGLAMAKNNDGAGGKLGMGLVKAMPVVLTVIGIVGTFAMLWVGGHIILVGVDELGWHSPYELVHHLETMVPAGFLAWLVNTICSLILGVIWGAILIAVVHVLPFGHGSDDNEGQGAGHDADRAAGRVDVRADGHADDRTASGADALTAHSPRAPRTPHVRATAGSVTPGGLFVGRGAKKTDRRANEADAGAQKKGKPGR</sequence>
<evidence type="ECO:0000313" key="4">
    <source>
        <dbReference type="Proteomes" id="UP001519305"/>
    </source>
</evidence>
<gene>
    <name evidence="3" type="ORF">JOF33_000772</name>
</gene>
<dbReference type="EMBL" id="JAGINY010000001">
    <property type="protein sequence ID" value="MBP2332073.1"/>
    <property type="molecule type" value="Genomic_DNA"/>
</dbReference>
<feature type="transmembrane region" description="Helical" evidence="2">
    <location>
        <begin position="231"/>
        <end position="254"/>
    </location>
</feature>
<feature type="region of interest" description="Disordered" evidence="1">
    <location>
        <begin position="337"/>
        <end position="404"/>
    </location>
</feature>
<feature type="transmembrane region" description="Helical" evidence="2">
    <location>
        <begin position="72"/>
        <end position="94"/>
    </location>
</feature>
<evidence type="ECO:0000256" key="1">
    <source>
        <dbReference type="SAM" id="MobiDB-lite"/>
    </source>
</evidence>
<keyword evidence="4" id="KW-1185">Reference proteome</keyword>
<name>A0ABS4U5Z0_9CORY</name>
<feature type="transmembrane region" description="Helical" evidence="2">
    <location>
        <begin position="274"/>
        <end position="307"/>
    </location>
</feature>
<evidence type="ECO:0000256" key="2">
    <source>
        <dbReference type="SAM" id="Phobius"/>
    </source>
</evidence>
<dbReference type="PANTHER" id="PTHR30503:SF3">
    <property type="entry name" value="INNER MEMBRANE PROTEIN YEDI"/>
    <property type="match status" value="1"/>
</dbReference>
<keyword evidence="2" id="KW-1133">Transmembrane helix</keyword>